<dbReference type="Gene3D" id="1.10.10.60">
    <property type="entry name" value="Homeodomain-like"/>
    <property type="match status" value="1"/>
</dbReference>
<dbReference type="InterPro" id="IPR027417">
    <property type="entry name" value="P-loop_NTPase"/>
</dbReference>
<dbReference type="InterPro" id="IPR029016">
    <property type="entry name" value="GAF-like_dom_sf"/>
</dbReference>
<evidence type="ECO:0000256" key="1">
    <source>
        <dbReference type="ARBA" id="ARBA00022741"/>
    </source>
</evidence>
<keyword evidence="2" id="KW-0067">ATP-binding</keyword>
<protein>
    <recommendedName>
        <fullName evidence="7">Sigma-54 factor interaction domain-containing protein</fullName>
    </recommendedName>
</protein>
<dbReference type="PANTHER" id="PTHR32071:SF81">
    <property type="entry name" value="PROPIONATE CATABOLISM OPERON REGULATORY PROTEIN"/>
    <property type="match status" value="1"/>
</dbReference>
<keyword evidence="1" id="KW-0547">Nucleotide-binding</keyword>
<feature type="region of interest" description="Disordered" evidence="6">
    <location>
        <begin position="1"/>
        <end position="30"/>
    </location>
</feature>
<dbReference type="PRINTS" id="PR01590">
    <property type="entry name" value="HTHFIS"/>
</dbReference>
<dbReference type="PROSITE" id="PS50045">
    <property type="entry name" value="SIGMA54_INTERACT_4"/>
    <property type="match status" value="1"/>
</dbReference>
<reference evidence="8" key="1">
    <citation type="submission" date="2021-03" db="EMBL/GenBank/DDBJ databases">
        <title>Leucobacter chromiisoli sp. nov., isolated from chromium-containing soil of chemical plant.</title>
        <authorList>
            <person name="Xu Z."/>
        </authorList>
    </citation>
    <scope>NUCLEOTIDE SEQUENCE</scope>
    <source>
        <strain evidence="8">S27</strain>
    </source>
</reference>
<evidence type="ECO:0000256" key="5">
    <source>
        <dbReference type="ARBA" id="ARBA00023163"/>
    </source>
</evidence>
<dbReference type="Gene3D" id="3.30.450.40">
    <property type="match status" value="1"/>
</dbReference>
<accession>A0A939S7Z4</accession>
<evidence type="ECO:0000256" key="2">
    <source>
        <dbReference type="ARBA" id="ARBA00022840"/>
    </source>
</evidence>
<evidence type="ECO:0000313" key="9">
    <source>
        <dbReference type="Proteomes" id="UP000664382"/>
    </source>
</evidence>
<dbReference type="InterPro" id="IPR002197">
    <property type="entry name" value="HTH_Fis"/>
</dbReference>
<dbReference type="EMBL" id="JAGDYM010000005">
    <property type="protein sequence ID" value="MBO1901496.1"/>
    <property type="molecule type" value="Genomic_DNA"/>
</dbReference>
<sequence length="583" mass="63526">MTSPRPRPAQIERAKESVLTEAEASGCQPPSTADRLIVDSWLRSKSALGMPERITEVPVVAEEELDDSLLDMLHTPMSSFARSLEGSGVGLLLADTRGRILDRWAGTSYGLEHLDRVGTVRGAVLSEDVVGTNGVGTVIATRRLTQVVTNEHYSEFYSTAVCTGAPLFHPISGELLGAVTLSCDAKPQTELLQALIRTLTANLEQHMMTMEQPGTRQMLDEFLRLTRRGDVPVIGFGAQGLLVQNTSAGQFRPLDFQLIRQAAAEADSRGRASGVTSIGKVDLRIERFPGSGNVLVRVTPAAPQRTGATDVHQLRHAPPLVGKSNEWRDTLTRVSRARTTSRPLLIAGEPGSGKTSLALGWAYQASRRVPDTAVMDAGTIPLIGMRRWFERLEQHVEEGQRVVIRGVGSEQRTVDGLRSFIETAPQPSRITLTASVGEGREGQALALSLGAHLVIAPPLRDHPHDIAALWTRFAEQELPGAALSPSPEALRALQRYNWPGNLRELHTLVADVLSRRRSGTVSVEELPEGIRSPRTTGLIERAEEEAIRRALLEAGGNRVRAAEILGVSRATVYRKMKSYRLTM</sequence>
<dbReference type="Pfam" id="PF25601">
    <property type="entry name" value="AAA_lid_14"/>
    <property type="match status" value="1"/>
</dbReference>
<feature type="domain" description="Sigma-54 factor interaction" evidence="7">
    <location>
        <begin position="320"/>
        <end position="514"/>
    </location>
</feature>
<evidence type="ECO:0000259" key="7">
    <source>
        <dbReference type="PROSITE" id="PS50045"/>
    </source>
</evidence>
<dbReference type="Pfam" id="PF01590">
    <property type="entry name" value="GAF"/>
    <property type="match status" value="1"/>
</dbReference>
<dbReference type="AlphaFoldDB" id="A0A939S7Z4"/>
<evidence type="ECO:0000256" key="4">
    <source>
        <dbReference type="ARBA" id="ARBA00023125"/>
    </source>
</evidence>
<dbReference type="Proteomes" id="UP000664382">
    <property type="component" value="Unassembled WGS sequence"/>
</dbReference>
<dbReference type="GO" id="GO:0043565">
    <property type="term" value="F:sequence-specific DNA binding"/>
    <property type="evidence" value="ECO:0007669"/>
    <property type="project" value="InterPro"/>
</dbReference>
<keyword evidence="9" id="KW-1185">Reference proteome</keyword>
<dbReference type="PROSITE" id="PS00688">
    <property type="entry name" value="SIGMA54_INTERACT_3"/>
    <property type="match status" value="1"/>
</dbReference>
<name>A0A939S7Z4_9MICO</name>
<dbReference type="InterPro" id="IPR025944">
    <property type="entry name" value="Sigma_54_int_dom_CS"/>
</dbReference>
<dbReference type="InterPro" id="IPR009057">
    <property type="entry name" value="Homeodomain-like_sf"/>
</dbReference>
<evidence type="ECO:0000256" key="3">
    <source>
        <dbReference type="ARBA" id="ARBA00023015"/>
    </source>
</evidence>
<dbReference type="SUPFAM" id="SSF52540">
    <property type="entry name" value="P-loop containing nucleoside triphosphate hydrolases"/>
    <property type="match status" value="1"/>
</dbReference>
<dbReference type="SUPFAM" id="SSF46689">
    <property type="entry name" value="Homeodomain-like"/>
    <property type="match status" value="1"/>
</dbReference>
<gene>
    <name evidence="8" type="ORF">J4H92_05980</name>
</gene>
<keyword evidence="4" id="KW-0238">DNA-binding</keyword>
<dbReference type="Gene3D" id="1.10.8.60">
    <property type="match status" value="1"/>
</dbReference>
<dbReference type="GO" id="GO:0006355">
    <property type="term" value="P:regulation of DNA-templated transcription"/>
    <property type="evidence" value="ECO:0007669"/>
    <property type="project" value="InterPro"/>
</dbReference>
<evidence type="ECO:0000256" key="6">
    <source>
        <dbReference type="SAM" id="MobiDB-lite"/>
    </source>
</evidence>
<dbReference type="PANTHER" id="PTHR32071">
    <property type="entry name" value="TRANSCRIPTIONAL REGULATORY PROTEIN"/>
    <property type="match status" value="1"/>
</dbReference>
<dbReference type="Pfam" id="PF02954">
    <property type="entry name" value="HTH_8"/>
    <property type="match status" value="1"/>
</dbReference>
<keyword evidence="3" id="KW-0805">Transcription regulation</keyword>
<dbReference type="InterPro" id="IPR002078">
    <property type="entry name" value="Sigma_54_int"/>
</dbReference>
<dbReference type="RefSeq" id="WP_208097122.1">
    <property type="nucleotide sequence ID" value="NZ_JAGDYM010000005.1"/>
</dbReference>
<proteinExistence type="predicted"/>
<dbReference type="GO" id="GO:0005524">
    <property type="term" value="F:ATP binding"/>
    <property type="evidence" value="ECO:0007669"/>
    <property type="project" value="UniProtKB-KW"/>
</dbReference>
<dbReference type="InterPro" id="IPR003018">
    <property type="entry name" value="GAF"/>
</dbReference>
<organism evidence="8 9">
    <name type="scientific">Leucobacter weissii</name>
    <dbReference type="NCBI Taxonomy" id="1983706"/>
    <lineage>
        <taxon>Bacteria</taxon>
        <taxon>Bacillati</taxon>
        <taxon>Actinomycetota</taxon>
        <taxon>Actinomycetes</taxon>
        <taxon>Micrococcales</taxon>
        <taxon>Microbacteriaceae</taxon>
        <taxon>Leucobacter</taxon>
    </lineage>
</organism>
<comment type="caution">
    <text evidence="8">The sequence shown here is derived from an EMBL/GenBank/DDBJ whole genome shotgun (WGS) entry which is preliminary data.</text>
</comment>
<dbReference type="InterPro" id="IPR058031">
    <property type="entry name" value="AAA_lid_NorR"/>
</dbReference>
<dbReference type="Gene3D" id="3.40.50.300">
    <property type="entry name" value="P-loop containing nucleotide triphosphate hydrolases"/>
    <property type="match status" value="1"/>
</dbReference>
<evidence type="ECO:0000313" key="8">
    <source>
        <dbReference type="EMBL" id="MBO1901496.1"/>
    </source>
</evidence>
<keyword evidence="5" id="KW-0804">Transcription</keyword>